<feature type="region of interest" description="Disordered" evidence="5">
    <location>
        <begin position="1"/>
        <end position="48"/>
    </location>
</feature>
<keyword evidence="4" id="KW-0175">Coiled coil</keyword>
<accession>A0AA88KQ74</accession>
<dbReference type="Proteomes" id="UP000816034">
    <property type="component" value="Unassembled WGS sequence"/>
</dbReference>
<dbReference type="GO" id="GO:0016020">
    <property type="term" value="C:membrane"/>
    <property type="evidence" value="ECO:0007669"/>
    <property type="project" value="TreeGrafter"/>
</dbReference>
<dbReference type="PANTHER" id="PTHR45831:SF2">
    <property type="entry name" value="LD24721P"/>
    <property type="match status" value="1"/>
</dbReference>
<dbReference type="GeneID" id="68105955"/>
<dbReference type="SMART" id="SM00028">
    <property type="entry name" value="TPR"/>
    <property type="match status" value="3"/>
</dbReference>
<dbReference type="Gene3D" id="1.25.40.10">
    <property type="entry name" value="Tetratricopeptide repeat domain"/>
    <property type="match status" value="1"/>
</dbReference>
<keyword evidence="2 3" id="KW-0802">TPR repeat</keyword>
<dbReference type="EMBL" id="PYSW02000006">
    <property type="protein sequence ID" value="KAG2392017.1"/>
    <property type="molecule type" value="Genomic_DNA"/>
</dbReference>
<evidence type="ECO:0000256" key="1">
    <source>
        <dbReference type="ARBA" id="ARBA00022737"/>
    </source>
</evidence>
<name>A0AA88KQ74_NAELO</name>
<keyword evidence="7" id="KW-1185">Reference proteome</keyword>
<dbReference type="SUPFAM" id="SSF48452">
    <property type="entry name" value="TPR-like"/>
    <property type="match status" value="1"/>
</dbReference>
<dbReference type="AlphaFoldDB" id="A0AA88KQ74"/>
<feature type="coiled-coil region" evidence="4">
    <location>
        <begin position="198"/>
        <end position="225"/>
    </location>
</feature>
<keyword evidence="1" id="KW-0677">Repeat</keyword>
<feature type="compositionally biased region" description="Polar residues" evidence="5">
    <location>
        <begin position="10"/>
        <end position="25"/>
    </location>
</feature>
<dbReference type="InterPro" id="IPR047150">
    <property type="entry name" value="SGT"/>
</dbReference>
<dbReference type="Pfam" id="PF13181">
    <property type="entry name" value="TPR_8"/>
    <property type="match status" value="2"/>
</dbReference>
<proteinExistence type="predicted"/>
<evidence type="ECO:0000313" key="6">
    <source>
        <dbReference type="EMBL" id="KAG2392017.1"/>
    </source>
</evidence>
<dbReference type="RefSeq" id="XP_044553911.1">
    <property type="nucleotide sequence ID" value="XM_044689386.1"/>
</dbReference>
<evidence type="ECO:0000256" key="3">
    <source>
        <dbReference type="PROSITE-ProRule" id="PRU00339"/>
    </source>
</evidence>
<gene>
    <name evidence="6" type="ORF">C9374_013502</name>
</gene>
<dbReference type="InterPro" id="IPR019734">
    <property type="entry name" value="TPR_rpt"/>
</dbReference>
<organism evidence="6 7">
    <name type="scientific">Naegleria lovaniensis</name>
    <name type="common">Amoeba</name>
    <dbReference type="NCBI Taxonomy" id="51637"/>
    <lineage>
        <taxon>Eukaryota</taxon>
        <taxon>Discoba</taxon>
        <taxon>Heterolobosea</taxon>
        <taxon>Tetramitia</taxon>
        <taxon>Eutetramitia</taxon>
        <taxon>Vahlkampfiidae</taxon>
        <taxon>Naegleria</taxon>
    </lineage>
</organism>
<dbReference type="PANTHER" id="PTHR45831">
    <property type="entry name" value="LD24721P"/>
    <property type="match status" value="1"/>
</dbReference>
<sequence length="244" mass="27880">MSQELLRIDTSANKSQDTTNYNNTNSESPVPFSPISSSSSQKQAPPPSPLLLSQASYFIHSLHESHAKLSGHSVLLTQQEIQHHVLQFLSDFDEKRKSKYGTLATTISEKEQEHLIQVFNKKLANMYKEEGNLYLKKKRYATSVDLYIASCLIAPDQPIYYSNLAAALYFCKRYQESERACELAIMLDPQYGKAYSRLAKVKETLNKFDEAVKNYEKAIELETSQTVKESIIQQRNELLTKIKK</sequence>
<feature type="compositionally biased region" description="Low complexity" evidence="5">
    <location>
        <begin position="26"/>
        <end position="43"/>
    </location>
</feature>
<dbReference type="GO" id="GO:0006620">
    <property type="term" value="P:post-translational protein targeting to endoplasmic reticulum membrane"/>
    <property type="evidence" value="ECO:0007669"/>
    <property type="project" value="TreeGrafter"/>
</dbReference>
<evidence type="ECO:0000256" key="4">
    <source>
        <dbReference type="SAM" id="Coils"/>
    </source>
</evidence>
<feature type="repeat" description="TPR" evidence="3">
    <location>
        <begin position="192"/>
        <end position="225"/>
    </location>
</feature>
<dbReference type="GO" id="GO:0072380">
    <property type="term" value="C:TRC complex"/>
    <property type="evidence" value="ECO:0007669"/>
    <property type="project" value="TreeGrafter"/>
</dbReference>
<evidence type="ECO:0000256" key="2">
    <source>
        <dbReference type="ARBA" id="ARBA00022803"/>
    </source>
</evidence>
<comment type="caution">
    <text evidence="6">The sequence shown here is derived from an EMBL/GenBank/DDBJ whole genome shotgun (WGS) entry which is preliminary data.</text>
</comment>
<evidence type="ECO:0000313" key="7">
    <source>
        <dbReference type="Proteomes" id="UP000816034"/>
    </source>
</evidence>
<dbReference type="GO" id="GO:0060090">
    <property type="term" value="F:molecular adaptor activity"/>
    <property type="evidence" value="ECO:0007669"/>
    <property type="project" value="TreeGrafter"/>
</dbReference>
<protein>
    <submittedName>
        <fullName evidence="6">Uncharacterized protein</fullName>
    </submittedName>
</protein>
<evidence type="ECO:0000256" key="5">
    <source>
        <dbReference type="SAM" id="MobiDB-lite"/>
    </source>
</evidence>
<dbReference type="PROSITE" id="PS50005">
    <property type="entry name" value="TPR"/>
    <property type="match status" value="1"/>
</dbReference>
<dbReference type="InterPro" id="IPR011990">
    <property type="entry name" value="TPR-like_helical_dom_sf"/>
</dbReference>
<reference evidence="6 7" key="1">
    <citation type="journal article" date="2018" name="BMC Genomics">
        <title>The genome of Naegleria lovaniensis, the basis for a comparative approach to unravel pathogenicity factors of the human pathogenic amoeba N. fowleri.</title>
        <authorList>
            <person name="Liechti N."/>
            <person name="Schurch N."/>
            <person name="Bruggmann R."/>
            <person name="Wittwer M."/>
        </authorList>
    </citation>
    <scope>NUCLEOTIDE SEQUENCE [LARGE SCALE GENOMIC DNA]</scope>
    <source>
        <strain evidence="6 7">ATCC 30569</strain>
    </source>
</reference>